<reference evidence="1 2" key="1">
    <citation type="submission" date="2018-04" db="EMBL/GenBank/DDBJ databases">
        <title>Flavobacterium sp. nov., isolated from glacier ice.</title>
        <authorList>
            <person name="Liu Q."/>
            <person name="Xin Y.-H."/>
        </authorList>
    </citation>
    <scope>NUCLEOTIDE SEQUENCE [LARGE SCALE GENOMIC DNA]</scope>
    <source>
        <strain evidence="1 2">RB1R5</strain>
    </source>
</reference>
<dbReference type="Pfam" id="PF22000">
    <property type="entry name" value="DUF6929"/>
    <property type="match status" value="1"/>
</dbReference>
<dbReference type="OrthoDB" id="6710009at2"/>
<evidence type="ECO:0000313" key="2">
    <source>
        <dbReference type="Proteomes" id="UP000245449"/>
    </source>
</evidence>
<proteinExistence type="predicted"/>
<dbReference type="AlphaFoldDB" id="A0A2U1JQK9"/>
<keyword evidence="2" id="KW-1185">Reference proteome</keyword>
<dbReference type="RefSeq" id="WP_116723411.1">
    <property type="nucleotide sequence ID" value="NZ_QCZI01000001.1"/>
</dbReference>
<dbReference type="Proteomes" id="UP000245449">
    <property type="component" value="Unassembled WGS sequence"/>
</dbReference>
<sequence length="290" mass="32965">MEKFTFELLFQIIGIGSASGLVYKDNTLLLIGDNSEFLYEYILNSGVLKQHPLTEHPLENIPKKDKPDFESITSFANSLYVLGSGSTEKRNKMVQIDAKTKQIITTTDLTDLYLMIQSFGKIKSEDFNIEGAIYYGTSWLLFNRGNGTTNKNVIFTIQRKNLTNEFNILSNAYKLPQINGVRTSFTDAILVDDKIYFLATAEDTTSTYEDGEVLGSIIGRIDVQTMKIDFTRKISDEHKFEGLTLFENSNSEITFFLCEDQDTDELKSNIYKLTLKKANSRKESSTVQIY</sequence>
<dbReference type="EMBL" id="QCZI01000001">
    <property type="protein sequence ID" value="PWA07264.1"/>
    <property type="molecule type" value="Genomic_DNA"/>
</dbReference>
<accession>A0A2U1JQK9</accession>
<organism evidence="1 2">
    <name type="scientific">Flavobacterium psychrotolerans</name>
    <dbReference type="NCBI Taxonomy" id="2169410"/>
    <lineage>
        <taxon>Bacteria</taxon>
        <taxon>Pseudomonadati</taxon>
        <taxon>Bacteroidota</taxon>
        <taxon>Flavobacteriia</taxon>
        <taxon>Flavobacteriales</taxon>
        <taxon>Flavobacteriaceae</taxon>
        <taxon>Flavobacterium</taxon>
    </lineage>
</organism>
<evidence type="ECO:0008006" key="3">
    <source>
        <dbReference type="Google" id="ProtNLM"/>
    </source>
</evidence>
<evidence type="ECO:0000313" key="1">
    <source>
        <dbReference type="EMBL" id="PWA07264.1"/>
    </source>
</evidence>
<name>A0A2U1JQK9_9FLAO</name>
<dbReference type="InterPro" id="IPR053851">
    <property type="entry name" value="DUF6929"/>
</dbReference>
<protein>
    <recommendedName>
        <fullName evidence="3">Apyrase</fullName>
    </recommendedName>
</protein>
<gene>
    <name evidence="1" type="ORF">DB895_00640</name>
</gene>
<comment type="caution">
    <text evidence="1">The sequence shown here is derived from an EMBL/GenBank/DDBJ whole genome shotgun (WGS) entry which is preliminary data.</text>
</comment>